<feature type="coiled-coil region" evidence="10">
    <location>
        <begin position="160"/>
        <end position="201"/>
    </location>
</feature>
<evidence type="ECO:0000256" key="9">
    <source>
        <dbReference type="RuleBase" id="RU365093"/>
    </source>
</evidence>
<keyword evidence="7 9" id="KW-1133">Transmembrane helix</keyword>
<feature type="transmembrane region" description="Helical" evidence="9">
    <location>
        <begin position="41"/>
        <end position="59"/>
    </location>
</feature>
<evidence type="ECO:0000259" key="11">
    <source>
        <dbReference type="Pfam" id="PF25994"/>
    </source>
</evidence>
<dbReference type="InterPro" id="IPR058781">
    <property type="entry name" value="HH_AprE-like"/>
</dbReference>
<dbReference type="InterPro" id="IPR058982">
    <property type="entry name" value="Beta-barrel_AprE"/>
</dbReference>
<dbReference type="InterPro" id="IPR006144">
    <property type="entry name" value="Secretion_HlyD_CS"/>
</dbReference>
<keyword evidence="3 9" id="KW-0813">Transport</keyword>
<sequence>MTGGESKRNAIREELSEKDIYQFMPAAVEIERTPASPAGRAILYAIVLLFLFAVLWAVFGKIDIVAVAEGKVVPSERVKIIQPMETATIAGIHVKEGEEVQAGELLVTLDSEMVESDLRRFTEEWLDAKAQRLRLEALVQWFELDGKPGEFSVARDPELAERVDRQNALLREEIAEHRATLNALQRQGERLDAEWQMAEAEIDRSKRILQVLGERVDALDTMQKMKMGARADYLELRQSQIEIEGQIGLQQAIQKKLEASMAANLAEQQTYRHESYKTVLGQLQSLRVNESTLREQKTKTEKRHGLFHLRAPMNGKVQQLAIHTVGGVVTPAQELMLIVPDQGELEVEAMILNKDIGFVQEGQPAEVKVNTFNFTKYGSIAAELVGLSKDAIETERQGLVYKSLFRLREGGLIVNGNYVALSPGMSVTAEIKTGQRRIIEFFLSPLLRYKEESLGER</sequence>
<organism evidence="13 14">
    <name type="scientific">Marinobacter albus</name>
    <dbReference type="NCBI Taxonomy" id="3030833"/>
    <lineage>
        <taxon>Bacteria</taxon>
        <taxon>Pseudomonadati</taxon>
        <taxon>Pseudomonadota</taxon>
        <taxon>Gammaproteobacteria</taxon>
        <taxon>Pseudomonadales</taxon>
        <taxon>Marinobacteraceae</taxon>
        <taxon>Marinobacter</taxon>
    </lineage>
</organism>
<dbReference type="InterPro" id="IPR010129">
    <property type="entry name" value="T1SS_HlyD"/>
</dbReference>
<dbReference type="InterPro" id="IPR050739">
    <property type="entry name" value="MFP"/>
</dbReference>
<dbReference type="PANTHER" id="PTHR30386:SF27">
    <property type="entry name" value="MEMBRANE FUSION PROTEIN (MFP) FAMILY PROTEIN"/>
    <property type="match status" value="1"/>
</dbReference>
<dbReference type="Gene3D" id="2.40.50.100">
    <property type="match status" value="1"/>
</dbReference>
<feature type="domain" description="AprE-like long alpha-helical hairpin" evidence="11">
    <location>
        <begin position="115"/>
        <end position="301"/>
    </location>
</feature>
<accession>A0ABT7HC18</accession>
<evidence type="ECO:0000256" key="4">
    <source>
        <dbReference type="ARBA" id="ARBA00022475"/>
    </source>
</evidence>
<evidence type="ECO:0000256" key="8">
    <source>
        <dbReference type="ARBA" id="ARBA00023136"/>
    </source>
</evidence>
<evidence type="ECO:0000256" key="5">
    <source>
        <dbReference type="ARBA" id="ARBA00022519"/>
    </source>
</evidence>
<proteinExistence type="inferred from homology"/>
<keyword evidence="8 9" id="KW-0472">Membrane</keyword>
<dbReference type="Gene3D" id="2.40.30.170">
    <property type="match status" value="1"/>
</dbReference>
<protein>
    <recommendedName>
        <fullName evidence="9">Membrane fusion protein (MFP) family protein</fullName>
    </recommendedName>
</protein>
<dbReference type="Pfam" id="PF25994">
    <property type="entry name" value="HH_AprE"/>
    <property type="match status" value="1"/>
</dbReference>
<evidence type="ECO:0000313" key="14">
    <source>
        <dbReference type="Proteomes" id="UP001223547"/>
    </source>
</evidence>
<evidence type="ECO:0000259" key="12">
    <source>
        <dbReference type="Pfam" id="PF26002"/>
    </source>
</evidence>
<dbReference type="RefSeq" id="WP_219865667.1">
    <property type="nucleotide sequence ID" value="NZ_JASSQD010000001.1"/>
</dbReference>
<keyword evidence="5 9" id="KW-0997">Cell inner membrane</keyword>
<evidence type="ECO:0000256" key="1">
    <source>
        <dbReference type="ARBA" id="ARBA00004377"/>
    </source>
</evidence>
<dbReference type="EMBL" id="JASSQD010000001">
    <property type="protein sequence ID" value="MDK9557904.1"/>
    <property type="molecule type" value="Genomic_DNA"/>
</dbReference>
<keyword evidence="14" id="KW-1185">Reference proteome</keyword>
<feature type="domain" description="AprE-like beta-barrel" evidence="12">
    <location>
        <begin position="345"/>
        <end position="434"/>
    </location>
</feature>
<comment type="subcellular location">
    <subcellularLocation>
        <location evidence="1 9">Cell inner membrane</location>
        <topology evidence="1 9">Single-pass membrane protein</topology>
    </subcellularLocation>
</comment>
<dbReference type="PRINTS" id="PR01490">
    <property type="entry name" value="RTXTOXIND"/>
</dbReference>
<comment type="similarity">
    <text evidence="2 9">Belongs to the membrane fusion protein (MFP) (TC 8.A.1) family.</text>
</comment>
<dbReference type="Gene3D" id="1.10.287.470">
    <property type="entry name" value="Helix hairpin bin"/>
    <property type="match status" value="1"/>
</dbReference>
<dbReference type="PANTHER" id="PTHR30386">
    <property type="entry name" value="MEMBRANE FUSION SUBUNIT OF EMRAB-TOLC MULTIDRUG EFFLUX PUMP"/>
    <property type="match status" value="1"/>
</dbReference>
<dbReference type="Pfam" id="PF26002">
    <property type="entry name" value="Beta-barrel_AprE"/>
    <property type="match status" value="1"/>
</dbReference>
<evidence type="ECO:0000256" key="3">
    <source>
        <dbReference type="ARBA" id="ARBA00022448"/>
    </source>
</evidence>
<keyword evidence="10" id="KW-0175">Coiled coil</keyword>
<evidence type="ECO:0000256" key="10">
    <source>
        <dbReference type="SAM" id="Coils"/>
    </source>
</evidence>
<evidence type="ECO:0000256" key="2">
    <source>
        <dbReference type="ARBA" id="ARBA00009477"/>
    </source>
</evidence>
<keyword evidence="4 9" id="KW-1003">Cell membrane</keyword>
<gene>
    <name evidence="13" type="ORF">QQF73_09745</name>
</gene>
<dbReference type="SUPFAM" id="SSF111369">
    <property type="entry name" value="HlyD-like secretion proteins"/>
    <property type="match status" value="1"/>
</dbReference>
<evidence type="ECO:0000256" key="6">
    <source>
        <dbReference type="ARBA" id="ARBA00022692"/>
    </source>
</evidence>
<evidence type="ECO:0000313" key="13">
    <source>
        <dbReference type="EMBL" id="MDK9557904.1"/>
    </source>
</evidence>
<dbReference type="NCBIfam" id="TIGR01843">
    <property type="entry name" value="type_I_hlyD"/>
    <property type="match status" value="1"/>
</dbReference>
<keyword evidence="6 9" id="KW-0812">Transmembrane</keyword>
<name>A0ABT7HC18_9GAMM</name>
<evidence type="ECO:0000256" key="7">
    <source>
        <dbReference type="ARBA" id="ARBA00022989"/>
    </source>
</evidence>
<comment type="caution">
    <text evidence="13">The sequence shown here is derived from an EMBL/GenBank/DDBJ whole genome shotgun (WGS) entry which is preliminary data.</text>
</comment>
<reference evidence="13 14" key="1">
    <citation type="submission" date="2023-05" db="EMBL/GenBank/DDBJ databases">
        <title>Marinobacter albus sp. nov., a marine bacterium isolated from sand in a coastal intertidal zone of huludao.</title>
        <authorList>
            <person name="Deng T."/>
        </authorList>
    </citation>
    <scope>NUCLEOTIDE SEQUENCE [LARGE SCALE GENOMIC DNA]</scope>
    <source>
        <strain evidence="13 14">M216</strain>
    </source>
</reference>
<dbReference type="PROSITE" id="PS00543">
    <property type="entry name" value="HLYD_FAMILY"/>
    <property type="match status" value="1"/>
</dbReference>
<dbReference type="Proteomes" id="UP001223547">
    <property type="component" value="Unassembled WGS sequence"/>
</dbReference>